<evidence type="ECO:0008006" key="4">
    <source>
        <dbReference type="Google" id="ProtNLM"/>
    </source>
</evidence>
<gene>
    <name evidence="2" type="ORF">BJP51_15670</name>
</gene>
<keyword evidence="1" id="KW-0812">Transmembrane</keyword>
<dbReference type="Proteomes" id="UP000187465">
    <property type="component" value="Unassembled WGS sequence"/>
</dbReference>
<comment type="caution">
    <text evidence="2">The sequence shown here is derived from an EMBL/GenBank/DDBJ whole genome shotgun (WGS) entry which is preliminary data.</text>
</comment>
<feature type="transmembrane region" description="Helical" evidence="1">
    <location>
        <begin position="155"/>
        <end position="175"/>
    </location>
</feature>
<dbReference type="KEGG" id="pod:PODO_21655"/>
<sequence length="190" mass="22166">MAFCCTYYLIGTRRDKSVLKYGKRGNSMSKSHQQQSDHTNIWFFALELGFFAGLIWGGLHWLIYWFSFTKVSPGYLAEPFFKHTFLTTMYGHLVGYLFFILFSVIASLLYVLILRKLKGPWPGLVYGVLWWVVIFIPGSQMFLMQPPFKLPWNTVISEFCLFLLWGMFIGYTAAIEYTDERKREQATALA</sequence>
<proteinExistence type="predicted"/>
<protein>
    <recommendedName>
        <fullName evidence="4">DUF1440 domain-containing protein</fullName>
    </recommendedName>
</protein>
<evidence type="ECO:0000256" key="1">
    <source>
        <dbReference type="SAM" id="Phobius"/>
    </source>
</evidence>
<accession>A0A1R0XBU7</accession>
<name>A0A1R0XBU7_9BACL</name>
<reference evidence="2 3" key="1">
    <citation type="submission" date="2016-10" db="EMBL/GenBank/DDBJ databases">
        <title>Paenibacillus species isolates.</title>
        <authorList>
            <person name="Beno S.M."/>
        </authorList>
    </citation>
    <scope>NUCLEOTIDE SEQUENCE [LARGE SCALE GENOMIC DNA]</scope>
    <source>
        <strain evidence="2 3">FSL H7-0604</strain>
    </source>
</reference>
<organism evidence="2 3">
    <name type="scientific">Paenibacillus odorifer</name>
    <dbReference type="NCBI Taxonomy" id="189426"/>
    <lineage>
        <taxon>Bacteria</taxon>
        <taxon>Bacillati</taxon>
        <taxon>Bacillota</taxon>
        <taxon>Bacilli</taxon>
        <taxon>Bacillales</taxon>
        <taxon>Paenibacillaceae</taxon>
        <taxon>Paenibacillus</taxon>
    </lineage>
</organism>
<feature type="transmembrane region" description="Helical" evidence="1">
    <location>
        <begin position="93"/>
        <end position="112"/>
    </location>
</feature>
<keyword evidence="1" id="KW-0472">Membrane</keyword>
<evidence type="ECO:0000313" key="3">
    <source>
        <dbReference type="Proteomes" id="UP000187465"/>
    </source>
</evidence>
<feature type="transmembrane region" description="Helical" evidence="1">
    <location>
        <begin position="124"/>
        <end position="143"/>
    </location>
</feature>
<feature type="transmembrane region" description="Helical" evidence="1">
    <location>
        <begin position="41"/>
        <end position="66"/>
    </location>
</feature>
<evidence type="ECO:0000313" key="2">
    <source>
        <dbReference type="EMBL" id="OMD32541.1"/>
    </source>
</evidence>
<dbReference type="Pfam" id="PF11085">
    <property type="entry name" value="YqhR"/>
    <property type="match status" value="1"/>
</dbReference>
<dbReference type="AlphaFoldDB" id="A0A1R0XBU7"/>
<keyword evidence="1" id="KW-1133">Transmembrane helix</keyword>
<dbReference type="EMBL" id="MKQP01000017">
    <property type="protein sequence ID" value="OMD32541.1"/>
    <property type="molecule type" value="Genomic_DNA"/>
</dbReference>
<dbReference type="InterPro" id="IPR024563">
    <property type="entry name" value="YqhR"/>
</dbReference>